<dbReference type="InterPro" id="IPR036291">
    <property type="entry name" value="NAD(P)-bd_dom_sf"/>
</dbReference>
<dbReference type="Proteomes" id="UP000520767">
    <property type="component" value="Unassembled WGS sequence"/>
</dbReference>
<protein>
    <submittedName>
        <fullName evidence="2">Putative NADH-flavin reductase</fullName>
    </submittedName>
</protein>
<reference evidence="2 3" key="1">
    <citation type="submission" date="2020-08" db="EMBL/GenBank/DDBJ databases">
        <title>Genomic Encyclopedia of Type Strains, Phase III (KMG-III): the genomes of soil and plant-associated and newly described type strains.</title>
        <authorList>
            <person name="Whitman W."/>
        </authorList>
    </citation>
    <scope>NUCLEOTIDE SEQUENCE [LARGE SCALE GENOMIC DNA]</scope>
    <source>
        <strain evidence="2 3">CECT 8960</strain>
    </source>
</reference>
<proteinExistence type="predicted"/>
<dbReference type="GO" id="GO:0042602">
    <property type="term" value="F:riboflavin reductase (NADPH) activity"/>
    <property type="evidence" value="ECO:0007669"/>
    <property type="project" value="TreeGrafter"/>
</dbReference>
<keyword evidence="3" id="KW-1185">Reference proteome</keyword>
<organism evidence="2 3">
    <name type="scientific">Actinophytocola algeriensis</name>
    <dbReference type="NCBI Taxonomy" id="1768010"/>
    <lineage>
        <taxon>Bacteria</taxon>
        <taxon>Bacillati</taxon>
        <taxon>Actinomycetota</taxon>
        <taxon>Actinomycetes</taxon>
        <taxon>Pseudonocardiales</taxon>
        <taxon>Pseudonocardiaceae</taxon>
    </lineage>
</organism>
<evidence type="ECO:0000259" key="1">
    <source>
        <dbReference type="Pfam" id="PF13460"/>
    </source>
</evidence>
<gene>
    <name evidence="2" type="ORF">FHR82_000316</name>
</gene>
<feature type="domain" description="NAD(P)-binding" evidence="1">
    <location>
        <begin position="7"/>
        <end position="198"/>
    </location>
</feature>
<dbReference type="SUPFAM" id="SSF51735">
    <property type="entry name" value="NAD(P)-binding Rossmann-fold domains"/>
    <property type="match status" value="1"/>
</dbReference>
<evidence type="ECO:0000313" key="2">
    <source>
        <dbReference type="EMBL" id="MBB4904106.1"/>
    </source>
</evidence>
<sequence>MKLAVFGATGGIGRQLVRQALEQGHAVTAVARRNAEDAAADGARVAIVPDFSEVDRLRDAVAGCDAALSGVGPRTRADGAVASGVTRHILAALTAAGVPRFEAVSAAPVGPRPAGDGFLDRRVLHPIVSRVFAANYADLEVMERDIAASGLTWTVVRPPRLTDQPRGEYRIAIGGNLTRARFVSRADVAHLMLALLDDDRARDTVVGVAR</sequence>
<dbReference type="PANTHER" id="PTHR43355:SF2">
    <property type="entry name" value="FLAVIN REDUCTASE (NADPH)"/>
    <property type="match status" value="1"/>
</dbReference>
<dbReference type="AlphaFoldDB" id="A0A7W7PZM9"/>
<dbReference type="Gene3D" id="3.40.50.720">
    <property type="entry name" value="NAD(P)-binding Rossmann-like Domain"/>
    <property type="match status" value="1"/>
</dbReference>
<dbReference type="PANTHER" id="PTHR43355">
    <property type="entry name" value="FLAVIN REDUCTASE (NADPH)"/>
    <property type="match status" value="1"/>
</dbReference>
<dbReference type="GO" id="GO:0004074">
    <property type="term" value="F:biliverdin reductase [NAD(P)H] activity"/>
    <property type="evidence" value="ECO:0007669"/>
    <property type="project" value="TreeGrafter"/>
</dbReference>
<name>A0A7W7PZM9_9PSEU</name>
<accession>A0A7W7PZM9</accession>
<dbReference type="Pfam" id="PF13460">
    <property type="entry name" value="NAD_binding_10"/>
    <property type="match status" value="1"/>
</dbReference>
<comment type="caution">
    <text evidence="2">The sequence shown here is derived from an EMBL/GenBank/DDBJ whole genome shotgun (WGS) entry which is preliminary data.</text>
</comment>
<dbReference type="EMBL" id="JACHJQ010000001">
    <property type="protein sequence ID" value="MBB4904106.1"/>
    <property type="molecule type" value="Genomic_DNA"/>
</dbReference>
<dbReference type="InterPro" id="IPR016040">
    <property type="entry name" value="NAD(P)-bd_dom"/>
</dbReference>
<dbReference type="InterPro" id="IPR051606">
    <property type="entry name" value="Polyketide_Oxido-like"/>
</dbReference>
<evidence type="ECO:0000313" key="3">
    <source>
        <dbReference type="Proteomes" id="UP000520767"/>
    </source>
</evidence>
<dbReference type="RefSeq" id="WP_184808404.1">
    <property type="nucleotide sequence ID" value="NZ_JACHJQ010000001.1"/>
</dbReference>